<dbReference type="Pfam" id="PF13673">
    <property type="entry name" value="Acetyltransf_10"/>
    <property type="match status" value="1"/>
</dbReference>
<protein>
    <submittedName>
        <fullName evidence="2">Putative GNAT family N-acyltransferase</fullName>
    </submittedName>
</protein>
<dbReference type="InterPro" id="IPR016181">
    <property type="entry name" value="Acyl_CoA_acyltransferase"/>
</dbReference>
<dbReference type="CDD" id="cd04301">
    <property type="entry name" value="NAT_SF"/>
    <property type="match status" value="1"/>
</dbReference>
<organism evidence="2 3">
    <name type="scientific">Paenibacillus prosopidis</name>
    <dbReference type="NCBI Taxonomy" id="630520"/>
    <lineage>
        <taxon>Bacteria</taxon>
        <taxon>Bacillati</taxon>
        <taxon>Bacillota</taxon>
        <taxon>Bacilli</taxon>
        <taxon>Bacillales</taxon>
        <taxon>Paenibacillaceae</taxon>
        <taxon>Paenibacillus</taxon>
    </lineage>
</organism>
<dbReference type="InterPro" id="IPR039143">
    <property type="entry name" value="GNPNAT1-like"/>
</dbReference>
<comment type="caution">
    <text evidence="2">The sequence shown here is derived from an EMBL/GenBank/DDBJ whole genome shotgun (WGS) entry which is preliminary data.</text>
</comment>
<dbReference type="GO" id="GO:0004343">
    <property type="term" value="F:glucosamine 6-phosphate N-acetyltransferase activity"/>
    <property type="evidence" value="ECO:0007669"/>
    <property type="project" value="TreeGrafter"/>
</dbReference>
<dbReference type="Proteomes" id="UP000252415">
    <property type="component" value="Unassembled WGS sequence"/>
</dbReference>
<dbReference type="SUPFAM" id="SSF55729">
    <property type="entry name" value="Acyl-CoA N-acyltransferases (Nat)"/>
    <property type="match status" value="1"/>
</dbReference>
<gene>
    <name evidence="2" type="ORF">DFP97_10216</name>
</gene>
<reference evidence="2 3" key="1">
    <citation type="submission" date="2018-07" db="EMBL/GenBank/DDBJ databases">
        <title>Genomic Encyclopedia of Type Strains, Phase III (KMG-III): the genomes of soil and plant-associated and newly described type strains.</title>
        <authorList>
            <person name="Whitman W."/>
        </authorList>
    </citation>
    <scope>NUCLEOTIDE SEQUENCE [LARGE SCALE GENOMIC DNA]</scope>
    <source>
        <strain evidence="2 3">CECT 7506</strain>
    </source>
</reference>
<feature type="domain" description="N-acetyltransferase" evidence="1">
    <location>
        <begin position="2"/>
        <end position="142"/>
    </location>
</feature>
<accession>A0A368W5Q9</accession>
<proteinExistence type="predicted"/>
<dbReference type="PANTHER" id="PTHR13355:SF11">
    <property type="entry name" value="GLUCOSAMINE 6-PHOSPHATE N-ACETYLTRANSFERASE"/>
    <property type="match status" value="1"/>
</dbReference>
<evidence type="ECO:0000313" key="3">
    <source>
        <dbReference type="Proteomes" id="UP000252415"/>
    </source>
</evidence>
<keyword evidence="2" id="KW-0808">Transferase</keyword>
<dbReference type="PANTHER" id="PTHR13355">
    <property type="entry name" value="GLUCOSAMINE 6-PHOSPHATE N-ACETYLTRANSFERASE"/>
    <property type="match status" value="1"/>
</dbReference>
<keyword evidence="2" id="KW-0012">Acyltransferase</keyword>
<sequence>MMQIKRVTTEEQLEDAFSVRKTVFVKEQGVAEEVELDEYEDSADHVVIYDENKPVGTGRVRIVEDTAKLERICVLASHRKHNLGKAIMNELEAIAIEKGLAKAKLHGQVQAAPFYEKLGYETASDVFMEENIPHVKMVKDLSRR</sequence>
<evidence type="ECO:0000313" key="2">
    <source>
        <dbReference type="EMBL" id="RCW50824.1"/>
    </source>
</evidence>
<dbReference type="AlphaFoldDB" id="A0A368W5Q9"/>
<name>A0A368W5Q9_9BACL</name>
<dbReference type="EMBL" id="QPJD01000002">
    <property type="protein sequence ID" value="RCW50824.1"/>
    <property type="molecule type" value="Genomic_DNA"/>
</dbReference>
<dbReference type="Gene3D" id="3.40.630.30">
    <property type="match status" value="1"/>
</dbReference>
<dbReference type="InterPro" id="IPR000182">
    <property type="entry name" value="GNAT_dom"/>
</dbReference>
<dbReference type="PROSITE" id="PS51186">
    <property type="entry name" value="GNAT"/>
    <property type="match status" value="1"/>
</dbReference>
<keyword evidence="3" id="KW-1185">Reference proteome</keyword>
<evidence type="ECO:0000259" key="1">
    <source>
        <dbReference type="PROSITE" id="PS51186"/>
    </source>
</evidence>